<dbReference type="EMBL" id="CP157355">
    <property type="protein sequence ID" value="XBL99832.1"/>
    <property type="molecule type" value="Genomic_DNA"/>
</dbReference>
<dbReference type="RefSeq" id="WP_348944223.1">
    <property type="nucleotide sequence ID" value="NZ_CP157355.1"/>
</dbReference>
<dbReference type="PROSITE" id="PS01005">
    <property type="entry name" value="FORMATE_NITRITE_TP_1"/>
    <property type="match status" value="1"/>
</dbReference>
<dbReference type="KEGG" id="cmav:ABHF33_12265"/>
<keyword evidence="3 7" id="KW-0812">Transmembrane</keyword>
<dbReference type="PANTHER" id="PTHR30520">
    <property type="entry name" value="FORMATE TRANSPORTER-RELATED"/>
    <property type="match status" value="1"/>
</dbReference>
<evidence type="ECO:0000256" key="2">
    <source>
        <dbReference type="ARBA" id="ARBA00022448"/>
    </source>
</evidence>
<gene>
    <name evidence="8" type="ORF">ABHF33_12265</name>
</gene>
<dbReference type="PANTHER" id="PTHR30520:SF6">
    <property type="entry name" value="FORMATE_NITRATE FAMILY TRANSPORTER (EUROFUNG)"/>
    <property type="match status" value="1"/>
</dbReference>
<comment type="subcellular location">
    <subcellularLocation>
        <location evidence="1">Membrane</location>
        <topology evidence="1">Multi-pass membrane protein</topology>
    </subcellularLocation>
</comment>
<protein>
    <submittedName>
        <fullName evidence="8">Formate/nitrite transporter family protein</fullName>
    </submittedName>
</protein>
<evidence type="ECO:0000256" key="6">
    <source>
        <dbReference type="ARBA" id="ARBA00049660"/>
    </source>
</evidence>
<organism evidence="8">
    <name type="scientific">Chitinibacter mangrovi</name>
    <dbReference type="NCBI Taxonomy" id="3153927"/>
    <lineage>
        <taxon>Bacteria</taxon>
        <taxon>Pseudomonadati</taxon>
        <taxon>Pseudomonadota</taxon>
        <taxon>Betaproteobacteria</taxon>
        <taxon>Neisseriales</taxon>
        <taxon>Chitinibacteraceae</taxon>
        <taxon>Chitinibacter</taxon>
    </lineage>
</organism>
<keyword evidence="2" id="KW-0813">Transport</keyword>
<feature type="transmembrane region" description="Helical" evidence="7">
    <location>
        <begin position="165"/>
        <end position="184"/>
    </location>
</feature>
<reference evidence="8" key="1">
    <citation type="submission" date="2024-05" db="EMBL/GenBank/DDBJ databases">
        <authorList>
            <person name="Yang L."/>
            <person name="Pan L."/>
        </authorList>
    </citation>
    <scope>NUCLEOTIDE SEQUENCE</scope>
    <source>
        <strain evidence="8">FCG-7</strain>
    </source>
</reference>
<dbReference type="InterPro" id="IPR000292">
    <property type="entry name" value="For/NO2_transpt"/>
</dbReference>
<evidence type="ECO:0000256" key="4">
    <source>
        <dbReference type="ARBA" id="ARBA00022989"/>
    </source>
</evidence>
<keyword evidence="4 7" id="KW-1133">Transmembrane helix</keyword>
<dbReference type="AlphaFoldDB" id="A0AAU7F7X8"/>
<dbReference type="PROSITE" id="PS01006">
    <property type="entry name" value="FORMATE_NITRITE_TP_2"/>
    <property type="match status" value="1"/>
</dbReference>
<name>A0AAU7F7X8_9NEIS</name>
<evidence type="ECO:0000256" key="5">
    <source>
        <dbReference type="ARBA" id="ARBA00023136"/>
    </source>
</evidence>
<dbReference type="Gene3D" id="1.20.1080.10">
    <property type="entry name" value="Glycerol uptake facilitator protein"/>
    <property type="match status" value="1"/>
</dbReference>
<evidence type="ECO:0000256" key="3">
    <source>
        <dbReference type="ARBA" id="ARBA00022692"/>
    </source>
</evidence>
<dbReference type="InterPro" id="IPR023271">
    <property type="entry name" value="Aquaporin-like"/>
</dbReference>
<feature type="transmembrane region" description="Helical" evidence="7">
    <location>
        <begin position="69"/>
        <end position="90"/>
    </location>
</feature>
<dbReference type="FunFam" id="1.20.1080.10:FF:000011">
    <property type="entry name" value="Formate family transporter"/>
    <property type="match status" value="1"/>
</dbReference>
<dbReference type="GO" id="GO:0015499">
    <property type="term" value="F:formate transmembrane transporter activity"/>
    <property type="evidence" value="ECO:0007669"/>
    <property type="project" value="TreeGrafter"/>
</dbReference>
<evidence type="ECO:0000256" key="7">
    <source>
        <dbReference type="SAM" id="Phobius"/>
    </source>
</evidence>
<sequence length="277" mass="29646">MAASNILSPDHLVNYIDDAALSKAALRPPRLLVMAFLGGIFISLGALLAVVVAGGATKLLAENPGLDKLLFGAVFPIGFIAVVLTGADLFTSNCATQMVPWYRRKVRLQEVVRVWGVSYLGNLFGALFAAWAFAYMTGLLSAHQPWTAYIINLAEHKVHQPFQVVFMKGVLANMLVCVAAWQGYSAKDTLGRMVGIWAPVMTFVALGMEHSIANLFFIPAAILAGADLAVADFVTLNLIPATLGNIVGGALLIGLPYAWLYSETDGKINNPTDIDLP</sequence>
<feature type="transmembrane region" description="Helical" evidence="7">
    <location>
        <begin position="238"/>
        <end position="260"/>
    </location>
</feature>
<dbReference type="Pfam" id="PF01226">
    <property type="entry name" value="Form_Nir_trans"/>
    <property type="match status" value="1"/>
</dbReference>
<dbReference type="GO" id="GO:0005886">
    <property type="term" value="C:plasma membrane"/>
    <property type="evidence" value="ECO:0007669"/>
    <property type="project" value="TreeGrafter"/>
</dbReference>
<evidence type="ECO:0000256" key="1">
    <source>
        <dbReference type="ARBA" id="ARBA00004141"/>
    </source>
</evidence>
<proteinExistence type="inferred from homology"/>
<evidence type="ECO:0000313" key="8">
    <source>
        <dbReference type="EMBL" id="XBL99832.1"/>
    </source>
</evidence>
<keyword evidence="5 7" id="KW-0472">Membrane</keyword>
<feature type="transmembrane region" description="Helical" evidence="7">
    <location>
        <begin position="111"/>
        <end position="136"/>
    </location>
</feature>
<feature type="transmembrane region" description="Helical" evidence="7">
    <location>
        <begin position="196"/>
        <end position="218"/>
    </location>
</feature>
<feature type="transmembrane region" description="Helical" evidence="7">
    <location>
        <begin position="31"/>
        <end position="57"/>
    </location>
</feature>
<dbReference type="InterPro" id="IPR024002">
    <property type="entry name" value="For/NO2_transpt_CS"/>
</dbReference>
<comment type="similarity">
    <text evidence="6">Belongs to the FNT transporter (TC 1.A.16) family.</text>
</comment>
<dbReference type="NCBIfam" id="TIGR00790">
    <property type="entry name" value="fnt"/>
    <property type="match status" value="1"/>
</dbReference>
<accession>A0AAU7F7X8</accession>